<evidence type="ECO:0000313" key="1">
    <source>
        <dbReference type="EMBL" id="PQA54145.1"/>
    </source>
</evidence>
<dbReference type="EMBL" id="PTRA01000007">
    <property type="protein sequence ID" value="PQA54145.1"/>
    <property type="molecule type" value="Genomic_DNA"/>
</dbReference>
<proteinExistence type="predicted"/>
<protein>
    <submittedName>
        <fullName evidence="1">Uncharacterized protein</fullName>
    </submittedName>
</protein>
<gene>
    <name evidence="1" type="ORF">C5O19_23575</name>
</gene>
<dbReference type="OrthoDB" id="963389at2"/>
<organism evidence="1 2">
    <name type="scientific">Siphonobacter curvatus</name>
    <dbReference type="NCBI Taxonomy" id="2094562"/>
    <lineage>
        <taxon>Bacteria</taxon>
        <taxon>Pseudomonadati</taxon>
        <taxon>Bacteroidota</taxon>
        <taxon>Cytophagia</taxon>
        <taxon>Cytophagales</taxon>
        <taxon>Cytophagaceae</taxon>
        <taxon>Siphonobacter</taxon>
    </lineage>
</organism>
<comment type="caution">
    <text evidence="1">The sequence shown here is derived from an EMBL/GenBank/DDBJ whole genome shotgun (WGS) entry which is preliminary data.</text>
</comment>
<name>A0A2S7IG04_9BACT</name>
<accession>A0A2S7IG04</accession>
<reference evidence="2" key="1">
    <citation type="submission" date="2018-02" db="EMBL/GenBank/DDBJ databases">
        <title>Genome sequencing of Solimonas sp. HR-BB.</title>
        <authorList>
            <person name="Lee Y."/>
            <person name="Jeon C.O."/>
        </authorList>
    </citation>
    <scope>NUCLEOTIDE SEQUENCE [LARGE SCALE GENOMIC DNA]</scope>
    <source>
        <strain evidence="2">HR-U</strain>
    </source>
</reference>
<sequence length="166" mass="18595">MLRSLFVLTLSALFCTNCVSVRSNTKAGSVPAFQRLLVVLEDTPRETSNAQRFLKECPANYTLCTASYQPALAFDSLSDFITEQNQTCQAEVALIVRRTRSLVRTDSYNRTRVTGQVYQLELQNLPSLQPFWKAEIKAEGTDKVPVTAIFKRLAKDGILQQSVASR</sequence>
<dbReference type="RefSeq" id="WP_104715835.1">
    <property type="nucleotide sequence ID" value="NZ_PTRA01000007.1"/>
</dbReference>
<evidence type="ECO:0000313" key="2">
    <source>
        <dbReference type="Proteomes" id="UP000239590"/>
    </source>
</evidence>
<dbReference type="Proteomes" id="UP000239590">
    <property type="component" value="Unassembled WGS sequence"/>
</dbReference>
<keyword evidence="2" id="KW-1185">Reference proteome</keyword>
<dbReference type="AlphaFoldDB" id="A0A2S7IG04"/>